<dbReference type="KEGG" id="moc:BB934_27910"/>
<feature type="transmembrane region" description="Helical" evidence="2">
    <location>
        <begin position="20"/>
        <end position="38"/>
    </location>
</feature>
<accession>A0A1B2EQC1</accession>
<keyword evidence="2" id="KW-0812">Transmembrane</keyword>
<feature type="transmembrane region" description="Helical" evidence="2">
    <location>
        <begin position="50"/>
        <end position="69"/>
    </location>
</feature>
<feature type="transmembrane region" description="Helical" evidence="2">
    <location>
        <begin position="106"/>
        <end position="125"/>
    </location>
</feature>
<feature type="transmembrane region" description="Helical" evidence="2">
    <location>
        <begin position="229"/>
        <end position="248"/>
    </location>
</feature>
<name>A0A1B2EQC1_9HYPH</name>
<feature type="transmembrane region" description="Helical" evidence="2">
    <location>
        <begin position="308"/>
        <end position="333"/>
    </location>
</feature>
<dbReference type="AlphaFoldDB" id="A0A1B2EQC1"/>
<evidence type="ECO:0000256" key="1">
    <source>
        <dbReference type="SAM" id="MobiDB-lite"/>
    </source>
</evidence>
<dbReference type="PANTHER" id="PTHR37422">
    <property type="entry name" value="TEICHURONIC ACID BIOSYNTHESIS PROTEIN TUAE"/>
    <property type="match status" value="1"/>
</dbReference>
<organism evidence="3">
    <name type="scientific">Microvirga ossetica</name>
    <dbReference type="NCBI Taxonomy" id="1882682"/>
    <lineage>
        <taxon>Bacteria</taxon>
        <taxon>Pseudomonadati</taxon>
        <taxon>Pseudomonadota</taxon>
        <taxon>Alphaproteobacteria</taxon>
        <taxon>Hyphomicrobiales</taxon>
        <taxon>Methylobacteriaceae</taxon>
        <taxon>Microvirga</taxon>
    </lineage>
</organism>
<evidence type="ECO:0000256" key="2">
    <source>
        <dbReference type="SAM" id="Phobius"/>
    </source>
</evidence>
<dbReference type="PANTHER" id="PTHR37422:SF13">
    <property type="entry name" value="LIPOPOLYSACCHARIDE BIOSYNTHESIS PROTEIN PA4999-RELATED"/>
    <property type="match status" value="1"/>
</dbReference>
<feature type="transmembrane region" description="Helical" evidence="2">
    <location>
        <begin position="345"/>
        <end position="366"/>
    </location>
</feature>
<keyword evidence="2" id="KW-1133">Transmembrane helix</keyword>
<feature type="transmembrane region" description="Helical" evidence="2">
    <location>
        <begin position="193"/>
        <end position="217"/>
    </location>
</feature>
<dbReference type="EMBL" id="CP016617">
    <property type="protein sequence ID" value="ANY82183.1"/>
    <property type="molecule type" value="Genomic_DNA"/>
</dbReference>
<evidence type="ECO:0008006" key="4">
    <source>
        <dbReference type="Google" id="ProtNLM"/>
    </source>
</evidence>
<dbReference type="OrthoDB" id="264250at2"/>
<reference evidence="3" key="1">
    <citation type="submission" date="2016-07" db="EMBL/GenBank/DDBJ databases">
        <title>Microvirga ossetica sp. nov. a new species of rhizobia isolated from root nodules of the legume species Vicia alpestris Steven originated from North Ossetia region in the Caucasus.</title>
        <authorList>
            <person name="Safronova V.I."/>
            <person name="Kuznetsova I.G."/>
            <person name="Sazanova A.L."/>
            <person name="Belimov A."/>
            <person name="Andronov E."/>
            <person name="Osledkin Y.S."/>
            <person name="Onishchuk O.P."/>
            <person name="Kurchak O.N."/>
            <person name="Shaposhnikov A.I."/>
            <person name="Willems A."/>
            <person name="Tikhonovich I.A."/>
        </authorList>
    </citation>
    <scope>NUCLEOTIDE SEQUENCE [LARGE SCALE GENOMIC DNA]</scope>
    <source>
        <strain evidence="3">V5/3M</strain>
        <plasmid evidence="3">unnamed1</plasmid>
    </source>
</reference>
<gene>
    <name evidence="3" type="ORF">BB934_27910</name>
</gene>
<geneLocation type="plasmid" evidence="3">
    <name>unnamed1</name>
</geneLocation>
<dbReference type="InterPro" id="IPR051533">
    <property type="entry name" value="WaaL-like"/>
</dbReference>
<keyword evidence="3" id="KW-0614">Plasmid</keyword>
<keyword evidence="2" id="KW-0472">Membrane</keyword>
<proteinExistence type="predicted"/>
<sequence length="414" mass="46938">MFLTAVVVPWIITLGDIRLSAYRIVLIATLVPSLVKWVSGKAGPIRATDLALLMYSVWSVMSLFTVHGWRAGLQPSAILFIETTSAYFLARSYIRSFDDFYNMTRFLFWIVVFILPFAIVEAFSGQNVLLKLFSLVLPSTPYMPAEPRWGLRRVQAFAEHPILFGVCVGSIFSLVHLVLGYDRSVIQRLMMSGTVAATAFLSLSAGPIGAVAVQGLLITWDRMFSRYRWRWRIILSIVLVVNLAIAAIPNQSLIMFYIKHLTFDEFTAYFRVLIWQYASQSALNHPFFGVGLGEWARPYWMPESIDMFWLIHAVRYGIPAALLMLLAFTLAFYSVSSKKNLNDRLASCRAAYLLCMAGFFIAGWAVHYWNASYVWFLFLLGSGLWLLDVEEPSSAMDGDPRSCPRRGSRTMLRS</sequence>
<protein>
    <recommendedName>
        <fullName evidence="4">O-antigen polymerase</fullName>
    </recommendedName>
</protein>
<feature type="region of interest" description="Disordered" evidence="1">
    <location>
        <begin position="393"/>
        <end position="414"/>
    </location>
</feature>
<dbReference type="RefSeq" id="WP_099513325.1">
    <property type="nucleotide sequence ID" value="NZ_CP016617.1"/>
</dbReference>
<evidence type="ECO:0000313" key="3">
    <source>
        <dbReference type="EMBL" id="ANY82183.1"/>
    </source>
</evidence>
<feature type="transmembrane region" description="Helical" evidence="2">
    <location>
        <begin position="162"/>
        <end position="181"/>
    </location>
</feature>